<evidence type="ECO:0000313" key="3">
    <source>
        <dbReference type="Proteomes" id="UP000031012"/>
    </source>
</evidence>
<accession>A0A0B2UAJ5</accession>
<gene>
    <name evidence="2" type="ORF">DH17_04410</name>
</gene>
<sequence length="64" mass="8200">MFLNMLCFIFVFYKFVYKWLFFIFFIKLIFIFFIKQFILMLVGEISFYILKLVNERWLLMRLIF</sequence>
<keyword evidence="1" id="KW-0812">Transmembrane</keyword>
<protein>
    <submittedName>
        <fullName evidence="2">Uncharacterized protein</fullName>
    </submittedName>
</protein>
<dbReference type="EMBL" id="JHQK01000014">
    <property type="protein sequence ID" value="KHN66224.1"/>
    <property type="molecule type" value="Genomic_DNA"/>
</dbReference>
<evidence type="ECO:0000313" key="2">
    <source>
        <dbReference type="EMBL" id="KHN66224.1"/>
    </source>
</evidence>
<comment type="caution">
    <text evidence="2">The sequence shown here is derived from an EMBL/GenBank/DDBJ whole genome shotgun (WGS) entry which is preliminary data.</text>
</comment>
<reference evidence="2 3" key="1">
    <citation type="submission" date="2014-03" db="EMBL/GenBank/DDBJ databases">
        <title>Genome sequence of the diesel-degrader and plant-growth promoter Acinetobacter oleivorans PF-1 isolated from the roots of poplar tree.</title>
        <authorList>
            <person name="Gkorezis P."/>
            <person name="van Hamme J."/>
            <person name="Rineau F."/>
            <person name="Vangronsveld J."/>
            <person name="Francetti A."/>
        </authorList>
    </citation>
    <scope>NUCLEOTIDE SEQUENCE [LARGE SCALE GENOMIC DNA]</scope>
    <source>
        <strain evidence="2 3">PF1</strain>
    </source>
</reference>
<keyword evidence="1" id="KW-0472">Membrane</keyword>
<keyword evidence="1" id="KW-1133">Transmembrane helix</keyword>
<dbReference type="AlphaFoldDB" id="A0A0B2UAJ5"/>
<feature type="transmembrane region" description="Helical" evidence="1">
    <location>
        <begin position="20"/>
        <end position="50"/>
    </location>
</feature>
<organism evidence="2 3">
    <name type="scientific">Acinetobacter oleivorans</name>
    <dbReference type="NCBI Taxonomy" id="1148157"/>
    <lineage>
        <taxon>Bacteria</taxon>
        <taxon>Pseudomonadati</taxon>
        <taxon>Pseudomonadota</taxon>
        <taxon>Gammaproteobacteria</taxon>
        <taxon>Moraxellales</taxon>
        <taxon>Moraxellaceae</taxon>
        <taxon>Acinetobacter</taxon>
    </lineage>
</organism>
<proteinExistence type="predicted"/>
<evidence type="ECO:0000256" key="1">
    <source>
        <dbReference type="SAM" id="Phobius"/>
    </source>
</evidence>
<name>A0A0B2UAJ5_9GAMM</name>
<dbReference type="Proteomes" id="UP000031012">
    <property type="component" value="Unassembled WGS sequence"/>
</dbReference>